<dbReference type="Proteomes" id="UP001477443">
    <property type="component" value="Chromosome"/>
</dbReference>
<evidence type="ECO:0000256" key="1">
    <source>
        <dbReference type="SAM" id="Coils"/>
    </source>
</evidence>
<feature type="coiled-coil region" evidence="1">
    <location>
        <begin position="710"/>
        <end position="737"/>
    </location>
</feature>
<accession>A0ABZ2RP67</accession>
<reference evidence="2" key="1">
    <citation type="submission" date="2024-03" db="EMBL/GenBank/DDBJ databases">
        <title>Complete genome sequence of Mycoplasma felifaucium Z921 isolated from the trachea of a cheetah.</title>
        <authorList>
            <person name="Spergser J."/>
        </authorList>
    </citation>
    <scope>NUCLEOTIDE SEQUENCE [LARGE SCALE GENOMIC DNA]</scope>
    <source>
        <strain evidence="2">Z921</strain>
    </source>
</reference>
<dbReference type="EMBL" id="CP148067">
    <property type="protein sequence ID" value="WXL28787.1"/>
    <property type="molecule type" value="Genomic_DNA"/>
</dbReference>
<evidence type="ECO:0000313" key="2">
    <source>
        <dbReference type="EMBL" id="WXL28787.1"/>
    </source>
</evidence>
<evidence type="ECO:0000313" key="3">
    <source>
        <dbReference type="Proteomes" id="UP001477443"/>
    </source>
</evidence>
<feature type="coiled-coil region" evidence="1">
    <location>
        <begin position="341"/>
        <end position="392"/>
    </location>
</feature>
<keyword evidence="1" id="KW-0175">Coiled coil</keyword>
<sequence length="742" mass="83443">MSSNKSKALTGLVIATSGTIITASSATALVVNAKDKDSQNKSILEQLKELINKASQLIESNKDNQNIKGASNALQNSIENAQAYINNDIENDEAAKNALGDLDKNIKAFEASLNTSINESLALQTEIKQLVDNITNIVKDMSKNANYSEIISNLSDAVLTVPQLSLNQPISELNNIKNSLLDSITKANEDKTEKDKLIQEAIDEYNKKVKIANNFIKKLKETDNDPLYWQPDNDLENIQGLAYRLENIINNEAEEATNPNTSIEIINKISGNLQDTIAHSNFDWIQAKGEKAKLAGDIIQLRKEFADLMEQYKDNPNYAEPKKLFTDAMNSTENINGTTPMQELQNKLNQIQSDLNKAKEIVSQITDNVGAINITIDALETFKNNLKNANQNNLYDAGITYLENQISSFRQKLTEETTLDKIKALATTVSNELVNANAWKDNVDLINPKLTEANNLLNKTYDPAFQRNVEILRNAYNDALNSIKSNNPDNIATQKNNLTTIIDNFNNNLNVFNDDKKQTIDEYNVVKRNLNNLKSSAKINKAKNEPEFTALINKLEETLNKLPDLSENNNRDEIMDKYDLAEETLTECLAKSHELIDEYNDKKAELAQLITQANDVYNEHKDNSKLSLYSNNLNNAISQAETNKNPSYQQISTYLADIKAKMTDLENKAALLTKEDKTEVEKTETEIIETNNFAMDPLLLVGKLNQNDIYNQAMQSVEALNRELKQYEDNNEPEKVQETIQK</sequence>
<dbReference type="RefSeq" id="WP_338822331.1">
    <property type="nucleotide sequence ID" value="NZ_CP148067.1"/>
</dbReference>
<protein>
    <submittedName>
        <fullName evidence="2">Uncharacterized protein</fullName>
    </submittedName>
</protein>
<keyword evidence="3" id="KW-1185">Reference proteome</keyword>
<gene>
    <name evidence="2" type="ORF">WG617_02000</name>
</gene>
<feature type="coiled-coil region" evidence="1">
    <location>
        <begin position="33"/>
        <end position="64"/>
    </location>
</feature>
<feature type="coiled-coil region" evidence="1">
    <location>
        <begin position="592"/>
        <end position="623"/>
    </location>
</feature>
<proteinExistence type="predicted"/>
<organism evidence="2 3">
    <name type="scientific">Mycoplasmopsis felifaucium</name>
    <dbReference type="NCBI Taxonomy" id="35768"/>
    <lineage>
        <taxon>Bacteria</taxon>
        <taxon>Bacillati</taxon>
        <taxon>Mycoplasmatota</taxon>
        <taxon>Mycoplasmoidales</taxon>
        <taxon>Metamycoplasmataceae</taxon>
        <taxon>Mycoplasmopsis</taxon>
    </lineage>
</organism>
<name>A0ABZ2RP67_9BACT</name>